<evidence type="ECO:0000313" key="2">
    <source>
        <dbReference type="EMBL" id="OJJ41905.1"/>
    </source>
</evidence>
<feature type="signal peptide" evidence="1">
    <location>
        <begin position="1"/>
        <end position="22"/>
    </location>
</feature>
<dbReference type="AlphaFoldDB" id="A0A1L9S3Z2"/>
<organism evidence="2 3">
    <name type="scientific">Aspergillus wentii DTO 134E9</name>
    <dbReference type="NCBI Taxonomy" id="1073089"/>
    <lineage>
        <taxon>Eukaryota</taxon>
        <taxon>Fungi</taxon>
        <taxon>Dikarya</taxon>
        <taxon>Ascomycota</taxon>
        <taxon>Pezizomycotina</taxon>
        <taxon>Eurotiomycetes</taxon>
        <taxon>Eurotiomycetidae</taxon>
        <taxon>Eurotiales</taxon>
        <taxon>Aspergillaceae</taxon>
        <taxon>Aspergillus</taxon>
        <taxon>Aspergillus subgen. Cremei</taxon>
    </lineage>
</organism>
<sequence length="175" mass="19532">MPVAVGFPSYLWTCLLLAPTECSRDPRSRKIKNFCHPSSTIEFNDDLDWDYSECISPDVGKMALGVRLLQAYKTGTPPSSARVPVGRLNIYTQTSGAVEDKSTRPKNMHAPSRMATQSGSDGVNISIFVQMLGQMETIRCFYRVKKWSVRREICSHYAKRSAPDGVAMSIINCMT</sequence>
<name>A0A1L9S3Z2_ASPWE</name>
<protein>
    <submittedName>
        <fullName evidence="2">Uncharacterized protein</fullName>
    </submittedName>
</protein>
<evidence type="ECO:0000256" key="1">
    <source>
        <dbReference type="SAM" id="SignalP"/>
    </source>
</evidence>
<feature type="chain" id="PRO_5012363494" evidence="1">
    <location>
        <begin position="23"/>
        <end position="175"/>
    </location>
</feature>
<dbReference type="VEuPathDB" id="FungiDB:ASPWEDRAFT_23951"/>
<keyword evidence="3" id="KW-1185">Reference proteome</keyword>
<dbReference type="GeneID" id="63748396"/>
<dbReference type="Proteomes" id="UP000184383">
    <property type="component" value="Unassembled WGS sequence"/>
</dbReference>
<dbReference type="RefSeq" id="XP_040695581.1">
    <property type="nucleotide sequence ID" value="XM_040832548.1"/>
</dbReference>
<gene>
    <name evidence="2" type="ORF">ASPWEDRAFT_23951</name>
</gene>
<dbReference type="EMBL" id="KV878209">
    <property type="protein sequence ID" value="OJJ41905.1"/>
    <property type="molecule type" value="Genomic_DNA"/>
</dbReference>
<proteinExistence type="predicted"/>
<evidence type="ECO:0000313" key="3">
    <source>
        <dbReference type="Proteomes" id="UP000184383"/>
    </source>
</evidence>
<keyword evidence="1" id="KW-0732">Signal</keyword>
<reference evidence="3" key="1">
    <citation type="journal article" date="2017" name="Genome Biol.">
        <title>Comparative genomics reveals high biological diversity and specific adaptations in the industrially and medically important fungal genus Aspergillus.</title>
        <authorList>
            <person name="de Vries R.P."/>
            <person name="Riley R."/>
            <person name="Wiebenga A."/>
            <person name="Aguilar-Osorio G."/>
            <person name="Amillis S."/>
            <person name="Uchima C.A."/>
            <person name="Anderluh G."/>
            <person name="Asadollahi M."/>
            <person name="Askin M."/>
            <person name="Barry K."/>
            <person name="Battaglia E."/>
            <person name="Bayram O."/>
            <person name="Benocci T."/>
            <person name="Braus-Stromeyer S.A."/>
            <person name="Caldana C."/>
            <person name="Canovas D."/>
            <person name="Cerqueira G.C."/>
            <person name="Chen F."/>
            <person name="Chen W."/>
            <person name="Choi C."/>
            <person name="Clum A."/>
            <person name="Dos Santos R.A."/>
            <person name="Damasio A.R."/>
            <person name="Diallinas G."/>
            <person name="Emri T."/>
            <person name="Fekete E."/>
            <person name="Flipphi M."/>
            <person name="Freyberg S."/>
            <person name="Gallo A."/>
            <person name="Gournas C."/>
            <person name="Habgood R."/>
            <person name="Hainaut M."/>
            <person name="Harispe M.L."/>
            <person name="Henrissat B."/>
            <person name="Hilden K.S."/>
            <person name="Hope R."/>
            <person name="Hossain A."/>
            <person name="Karabika E."/>
            <person name="Karaffa L."/>
            <person name="Karanyi Z."/>
            <person name="Krasevec N."/>
            <person name="Kuo A."/>
            <person name="Kusch H."/>
            <person name="LaButti K."/>
            <person name="Lagendijk E.L."/>
            <person name="Lapidus A."/>
            <person name="Levasseur A."/>
            <person name="Lindquist E."/>
            <person name="Lipzen A."/>
            <person name="Logrieco A.F."/>
            <person name="MacCabe A."/>
            <person name="Maekelae M.R."/>
            <person name="Malavazi I."/>
            <person name="Melin P."/>
            <person name="Meyer V."/>
            <person name="Mielnichuk N."/>
            <person name="Miskei M."/>
            <person name="Molnar A.P."/>
            <person name="Mule G."/>
            <person name="Ngan C.Y."/>
            <person name="Orejas M."/>
            <person name="Orosz E."/>
            <person name="Ouedraogo J.P."/>
            <person name="Overkamp K.M."/>
            <person name="Park H.-S."/>
            <person name="Perrone G."/>
            <person name="Piumi F."/>
            <person name="Punt P.J."/>
            <person name="Ram A.F."/>
            <person name="Ramon A."/>
            <person name="Rauscher S."/>
            <person name="Record E."/>
            <person name="Riano-Pachon D.M."/>
            <person name="Robert V."/>
            <person name="Roehrig J."/>
            <person name="Ruller R."/>
            <person name="Salamov A."/>
            <person name="Salih N.S."/>
            <person name="Samson R.A."/>
            <person name="Sandor E."/>
            <person name="Sanguinetti M."/>
            <person name="Schuetze T."/>
            <person name="Sepcic K."/>
            <person name="Shelest E."/>
            <person name="Sherlock G."/>
            <person name="Sophianopoulou V."/>
            <person name="Squina F.M."/>
            <person name="Sun H."/>
            <person name="Susca A."/>
            <person name="Todd R.B."/>
            <person name="Tsang A."/>
            <person name="Unkles S.E."/>
            <person name="van de Wiele N."/>
            <person name="van Rossen-Uffink D."/>
            <person name="Oliveira J.V."/>
            <person name="Vesth T.C."/>
            <person name="Visser J."/>
            <person name="Yu J.-H."/>
            <person name="Zhou M."/>
            <person name="Andersen M.R."/>
            <person name="Archer D.B."/>
            <person name="Baker S.E."/>
            <person name="Benoit I."/>
            <person name="Brakhage A.A."/>
            <person name="Braus G.H."/>
            <person name="Fischer R."/>
            <person name="Frisvad J.C."/>
            <person name="Goldman G.H."/>
            <person name="Houbraken J."/>
            <person name="Oakley B."/>
            <person name="Pocsi I."/>
            <person name="Scazzocchio C."/>
            <person name="Seiboth B."/>
            <person name="vanKuyk P.A."/>
            <person name="Wortman J."/>
            <person name="Dyer P.S."/>
            <person name="Grigoriev I.V."/>
        </authorList>
    </citation>
    <scope>NUCLEOTIDE SEQUENCE [LARGE SCALE GENOMIC DNA]</scope>
    <source>
        <strain evidence="3">DTO 134E9</strain>
    </source>
</reference>
<accession>A0A1L9S3Z2</accession>